<dbReference type="RefSeq" id="WP_089612503.1">
    <property type="nucleotide sequence ID" value="NZ_CP022121.1"/>
</dbReference>
<evidence type="ECO:0000259" key="3">
    <source>
        <dbReference type="PROSITE" id="PS51371"/>
    </source>
</evidence>
<keyword evidence="5" id="KW-1185">Reference proteome</keyword>
<dbReference type="PROSITE" id="PS51371">
    <property type="entry name" value="CBS"/>
    <property type="match status" value="1"/>
</dbReference>
<reference evidence="4 5" key="1">
    <citation type="submission" date="2022-08" db="EMBL/GenBank/DDBJ databases">
        <title>Proteogenomics of the novel Dehalobacterium formicoaceticum strain EZ94 highlights a key role of methyltransferases during anaerobic dichloromethane degradation.</title>
        <authorList>
            <person name="Wasmund K."/>
        </authorList>
    </citation>
    <scope>NUCLEOTIDE SEQUENCE [LARGE SCALE GENOMIC DNA]</scope>
    <source>
        <strain evidence="4 5">EZ94</strain>
    </source>
</reference>
<dbReference type="PANTHER" id="PTHR43080:SF26">
    <property type="entry name" value="REGULATORY PROTEIN"/>
    <property type="match status" value="1"/>
</dbReference>
<comment type="caution">
    <text evidence="4">The sequence shown here is derived from an EMBL/GenBank/DDBJ whole genome shotgun (WGS) entry which is preliminary data.</text>
</comment>
<protein>
    <submittedName>
        <fullName evidence="4">CBS domain-containing protein</fullName>
    </submittedName>
</protein>
<dbReference type="Gene3D" id="3.10.580.10">
    <property type="entry name" value="CBS-domain"/>
    <property type="match status" value="1"/>
</dbReference>
<proteinExistence type="predicted"/>
<dbReference type="CDD" id="cd09834">
    <property type="entry name" value="CBS_pair_bac"/>
    <property type="match status" value="1"/>
</dbReference>
<dbReference type="SMART" id="SM00116">
    <property type="entry name" value="CBS"/>
    <property type="match status" value="2"/>
</dbReference>
<dbReference type="EMBL" id="JANPWE010000003">
    <property type="protein sequence ID" value="MCR6545471.1"/>
    <property type="molecule type" value="Genomic_DNA"/>
</dbReference>
<evidence type="ECO:0000313" key="5">
    <source>
        <dbReference type="Proteomes" id="UP001524944"/>
    </source>
</evidence>
<dbReference type="Pfam" id="PF00571">
    <property type="entry name" value="CBS"/>
    <property type="match status" value="2"/>
</dbReference>
<evidence type="ECO:0000256" key="1">
    <source>
        <dbReference type="ARBA" id="ARBA00023122"/>
    </source>
</evidence>
<dbReference type="InterPro" id="IPR000644">
    <property type="entry name" value="CBS_dom"/>
</dbReference>
<dbReference type="InterPro" id="IPR051257">
    <property type="entry name" value="Diverse_CBS-Domain"/>
</dbReference>
<name>A0ABT1Y708_9FIRM</name>
<accession>A0ABT1Y708</accession>
<dbReference type="Proteomes" id="UP001524944">
    <property type="component" value="Unassembled WGS sequence"/>
</dbReference>
<dbReference type="SUPFAM" id="SSF54631">
    <property type="entry name" value="CBS-domain pair"/>
    <property type="match status" value="1"/>
</dbReference>
<evidence type="ECO:0000313" key="4">
    <source>
        <dbReference type="EMBL" id="MCR6545471.1"/>
    </source>
</evidence>
<organism evidence="4 5">
    <name type="scientific">Dehalobacterium formicoaceticum</name>
    <dbReference type="NCBI Taxonomy" id="51515"/>
    <lineage>
        <taxon>Bacteria</taxon>
        <taxon>Bacillati</taxon>
        <taxon>Bacillota</taxon>
        <taxon>Clostridia</taxon>
        <taxon>Eubacteriales</taxon>
        <taxon>Peptococcaceae</taxon>
        <taxon>Dehalobacterium</taxon>
    </lineage>
</organism>
<evidence type="ECO:0000256" key="2">
    <source>
        <dbReference type="PROSITE-ProRule" id="PRU00703"/>
    </source>
</evidence>
<dbReference type="PANTHER" id="PTHR43080">
    <property type="entry name" value="CBS DOMAIN-CONTAINING PROTEIN CBSX3, MITOCHONDRIAL"/>
    <property type="match status" value="1"/>
</dbReference>
<dbReference type="InterPro" id="IPR046342">
    <property type="entry name" value="CBS_dom_sf"/>
</dbReference>
<sequence length="140" mass="15875">MNIAFFLTPKSEIAFLSPECTMRQALERMEYHGYTAVPLIDKEGKYAGTITEGDLLWKLKGFLGSNLEATEKVLLKDIPRRIQNKPVQINARVEDLLSLAITQNFVPVVDDVGVFIGIIRRREIIEYFAGCLFPKEEAQV</sequence>
<keyword evidence="1 2" id="KW-0129">CBS domain</keyword>
<feature type="domain" description="CBS" evidence="3">
    <location>
        <begin position="7"/>
        <end position="70"/>
    </location>
</feature>
<gene>
    <name evidence="4" type="ORF">NVS47_08065</name>
</gene>